<dbReference type="InterPro" id="IPR036390">
    <property type="entry name" value="WH_DNA-bd_sf"/>
</dbReference>
<dbReference type="PANTHER" id="PTHR30537">
    <property type="entry name" value="HTH-TYPE TRANSCRIPTIONAL REGULATOR"/>
    <property type="match status" value="1"/>
</dbReference>
<reference evidence="9 10" key="1">
    <citation type="submission" date="2016-08" db="EMBL/GenBank/DDBJ databases">
        <authorList>
            <person name="Seilhamer J.J."/>
        </authorList>
    </citation>
    <scope>NUCLEOTIDE SEQUENCE [LARGE SCALE GENOMIC DNA]</scope>
    <source>
        <strain evidence="9 10">P1-7</strain>
    </source>
</reference>
<dbReference type="AlphaFoldDB" id="A0A1C3X2V5"/>
<feature type="domain" description="HTH lysR-type" evidence="8">
    <location>
        <begin position="40"/>
        <end position="90"/>
    </location>
</feature>
<evidence type="ECO:0000256" key="2">
    <source>
        <dbReference type="ARBA" id="ARBA00023015"/>
    </source>
</evidence>
<protein>
    <recommendedName>
        <fullName evidence="6">HTH-type transcriptional regulator TtuA</fullName>
    </recommendedName>
    <alternativeName>
        <fullName evidence="7">Tartrate utilization transcriptional regulator</fullName>
    </alternativeName>
</protein>
<evidence type="ECO:0000256" key="6">
    <source>
        <dbReference type="ARBA" id="ARBA00067332"/>
    </source>
</evidence>
<comment type="function">
    <text evidence="5">Transcriptional regulator of the ttuABCDE tartrate utilization operon.</text>
</comment>
<evidence type="ECO:0000313" key="9">
    <source>
        <dbReference type="EMBL" id="SCB46559.1"/>
    </source>
</evidence>
<evidence type="ECO:0000256" key="4">
    <source>
        <dbReference type="ARBA" id="ARBA00023163"/>
    </source>
</evidence>
<keyword evidence="3 9" id="KW-0238">DNA-binding</keyword>
<dbReference type="PANTHER" id="PTHR30537:SF5">
    <property type="entry name" value="HTH-TYPE TRANSCRIPTIONAL ACTIVATOR TTDR-RELATED"/>
    <property type="match status" value="1"/>
</dbReference>
<dbReference type="SUPFAM" id="SSF46785">
    <property type="entry name" value="Winged helix' DNA-binding domain"/>
    <property type="match status" value="1"/>
</dbReference>
<dbReference type="InterPro" id="IPR005119">
    <property type="entry name" value="LysR_subst-bd"/>
</dbReference>
<dbReference type="InterPro" id="IPR036388">
    <property type="entry name" value="WH-like_DNA-bd_sf"/>
</dbReference>
<dbReference type="FunFam" id="1.10.10.10:FF:000001">
    <property type="entry name" value="LysR family transcriptional regulator"/>
    <property type="match status" value="1"/>
</dbReference>
<dbReference type="Proteomes" id="UP000199205">
    <property type="component" value="Unassembled WGS sequence"/>
</dbReference>
<dbReference type="Pfam" id="PF00126">
    <property type="entry name" value="HTH_1"/>
    <property type="match status" value="1"/>
</dbReference>
<evidence type="ECO:0000256" key="3">
    <source>
        <dbReference type="ARBA" id="ARBA00023125"/>
    </source>
</evidence>
<dbReference type="SUPFAM" id="SSF53850">
    <property type="entry name" value="Periplasmic binding protein-like II"/>
    <property type="match status" value="1"/>
</dbReference>
<dbReference type="Pfam" id="PF03466">
    <property type="entry name" value="LysR_substrate"/>
    <property type="match status" value="1"/>
</dbReference>
<dbReference type="PROSITE" id="PS50931">
    <property type="entry name" value="HTH_LYSR"/>
    <property type="match status" value="1"/>
</dbReference>
<name>A0A1C3X2V5_9HYPH</name>
<keyword evidence="2" id="KW-0805">Transcription regulation</keyword>
<dbReference type="CDD" id="cd08422">
    <property type="entry name" value="PBP2_CrgA_like"/>
    <property type="match status" value="1"/>
</dbReference>
<evidence type="ECO:0000256" key="5">
    <source>
        <dbReference type="ARBA" id="ARBA00054626"/>
    </source>
</evidence>
<evidence type="ECO:0000256" key="1">
    <source>
        <dbReference type="ARBA" id="ARBA00009437"/>
    </source>
</evidence>
<evidence type="ECO:0000313" key="10">
    <source>
        <dbReference type="Proteomes" id="UP000199205"/>
    </source>
</evidence>
<sequence length="331" mass="36185">MLKDHNSHITNDKKSLLFLSTECESLVMSFDGRLLTGVSVFLAVADAGNFAKAADVLGVTPSGVSRSIGRLETRMGVRLFDRTPRSVALTEEGRLFRLQALPLVAGLEEAAATAAGSAAAVAGRLRVSIDPWFARMVLAPQLPRLTEKYPDLKIDLMTTNARDDMMSGFDVAVRFGSTNAGSLIARKLLDIRVITCAAPAYLEKLGEPVRPEEISGHEVILFRDPETGRAFPWEFHRGGEVVSVKVDGRIIFDDPSAAIAACMAGQGIFQSLEIGLDPWLKSGGLRQILKDWSDEHYPLYAYHPARHLPPAKVRAFLDFVQQIAKEKARDG</sequence>
<gene>
    <name evidence="9" type="ORF">GA0061101_12344</name>
</gene>
<keyword evidence="4" id="KW-0804">Transcription</keyword>
<dbReference type="InterPro" id="IPR058163">
    <property type="entry name" value="LysR-type_TF_proteobact-type"/>
</dbReference>
<dbReference type="EMBL" id="FMAF01000023">
    <property type="protein sequence ID" value="SCB46559.1"/>
    <property type="molecule type" value="Genomic_DNA"/>
</dbReference>
<dbReference type="GO" id="GO:0003700">
    <property type="term" value="F:DNA-binding transcription factor activity"/>
    <property type="evidence" value="ECO:0007669"/>
    <property type="project" value="InterPro"/>
</dbReference>
<dbReference type="Gene3D" id="3.40.190.290">
    <property type="match status" value="1"/>
</dbReference>
<proteinExistence type="inferred from homology"/>
<dbReference type="Gene3D" id="1.10.10.10">
    <property type="entry name" value="Winged helix-like DNA-binding domain superfamily/Winged helix DNA-binding domain"/>
    <property type="match status" value="1"/>
</dbReference>
<evidence type="ECO:0000259" key="8">
    <source>
        <dbReference type="PROSITE" id="PS50931"/>
    </source>
</evidence>
<dbReference type="InterPro" id="IPR000847">
    <property type="entry name" value="LysR_HTH_N"/>
</dbReference>
<dbReference type="GO" id="GO:0003677">
    <property type="term" value="F:DNA binding"/>
    <property type="evidence" value="ECO:0007669"/>
    <property type="project" value="UniProtKB-KW"/>
</dbReference>
<organism evidence="9 10">
    <name type="scientific">Rhizobium lusitanum</name>
    <dbReference type="NCBI Taxonomy" id="293958"/>
    <lineage>
        <taxon>Bacteria</taxon>
        <taxon>Pseudomonadati</taxon>
        <taxon>Pseudomonadota</taxon>
        <taxon>Alphaproteobacteria</taxon>
        <taxon>Hyphomicrobiales</taxon>
        <taxon>Rhizobiaceae</taxon>
        <taxon>Rhizobium/Agrobacterium group</taxon>
        <taxon>Rhizobium</taxon>
    </lineage>
</organism>
<accession>A0A1C3X2V5</accession>
<evidence type="ECO:0000256" key="7">
    <source>
        <dbReference type="ARBA" id="ARBA00083243"/>
    </source>
</evidence>
<comment type="similarity">
    <text evidence="1">Belongs to the LysR transcriptional regulatory family.</text>
</comment>